<evidence type="ECO:0000259" key="1">
    <source>
        <dbReference type="Pfam" id="PF12867"/>
    </source>
</evidence>
<feature type="domain" description="DinB-like" evidence="1">
    <location>
        <begin position="12"/>
        <end position="164"/>
    </location>
</feature>
<keyword evidence="3" id="KW-1185">Reference proteome</keyword>
<protein>
    <submittedName>
        <fullName evidence="2">DinB superfamily protein</fullName>
    </submittedName>
</protein>
<reference evidence="2 3" key="1">
    <citation type="submission" date="2016-10" db="EMBL/GenBank/DDBJ databases">
        <authorList>
            <person name="de Groot N.N."/>
        </authorList>
    </citation>
    <scope>NUCLEOTIDE SEQUENCE [LARGE SCALE GENOMIC DNA]</scope>
    <source>
        <strain evidence="2 3">DSM 21039</strain>
    </source>
</reference>
<accession>A0A1H8JPF3</accession>
<proteinExistence type="predicted"/>
<sequence>MIPAIQQLNTDLDNNTNLLLDILDTIPTAKLQLKNPRTEWSIMECAEHILISEQAVAKALQGPSHPIEDRAPDSKLEELNKNFLEFDQRLRVSGEPETLDGGYDNIKSFSQAFRQNRELIKEALQKAPLEWLCEKLEHAKFGYLTRLEWAYYLIYHTERHLQQINRIEASLENTNP</sequence>
<dbReference type="STRING" id="573321.SAMN04488505_113108"/>
<dbReference type="InterPro" id="IPR024775">
    <property type="entry name" value="DinB-like"/>
</dbReference>
<evidence type="ECO:0000313" key="2">
    <source>
        <dbReference type="EMBL" id="SEN82643.1"/>
    </source>
</evidence>
<dbReference type="RefSeq" id="WP_089921074.1">
    <property type="nucleotide sequence ID" value="NZ_FOBB01000013.1"/>
</dbReference>
<gene>
    <name evidence="2" type="ORF">SAMN04488505_113108</name>
</gene>
<name>A0A1H8JPF3_9BACT</name>
<dbReference type="Proteomes" id="UP000198984">
    <property type="component" value="Unassembled WGS sequence"/>
</dbReference>
<dbReference type="Pfam" id="PF12867">
    <property type="entry name" value="DinB_2"/>
    <property type="match status" value="1"/>
</dbReference>
<dbReference type="EMBL" id="FOBB01000013">
    <property type="protein sequence ID" value="SEN82643.1"/>
    <property type="molecule type" value="Genomic_DNA"/>
</dbReference>
<organism evidence="2 3">
    <name type="scientific">Chitinophaga rupis</name>
    <dbReference type="NCBI Taxonomy" id="573321"/>
    <lineage>
        <taxon>Bacteria</taxon>
        <taxon>Pseudomonadati</taxon>
        <taxon>Bacteroidota</taxon>
        <taxon>Chitinophagia</taxon>
        <taxon>Chitinophagales</taxon>
        <taxon>Chitinophagaceae</taxon>
        <taxon>Chitinophaga</taxon>
    </lineage>
</organism>
<dbReference type="Gene3D" id="1.20.120.450">
    <property type="entry name" value="dinb family like domain"/>
    <property type="match status" value="1"/>
</dbReference>
<dbReference type="AlphaFoldDB" id="A0A1H8JPF3"/>
<evidence type="ECO:0000313" key="3">
    <source>
        <dbReference type="Proteomes" id="UP000198984"/>
    </source>
</evidence>
<dbReference type="InterPro" id="IPR034660">
    <property type="entry name" value="DinB/YfiT-like"/>
</dbReference>
<dbReference type="SUPFAM" id="SSF109854">
    <property type="entry name" value="DinB/YfiT-like putative metalloenzymes"/>
    <property type="match status" value="1"/>
</dbReference>
<dbReference type="OrthoDB" id="679284at2"/>